<accession>A0A6B3N5V0</accession>
<organism evidence="1">
    <name type="scientific">Symploca sp. SIO1C4</name>
    <dbReference type="NCBI Taxonomy" id="2607765"/>
    <lineage>
        <taxon>Bacteria</taxon>
        <taxon>Bacillati</taxon>
        <taxon>Cyanobacteriota</taxon>
        <taxon>Cyanophyceae</taxon>
        <taxon>Coleofasciculales</taxon>
        <taxon>Coleofasciculaceae</taxon>
        <taxon>Symploca</taxon>
    </lineage>
</organism>
<dbReference type="InterPro" id="IPR056093">
    <property type="entry name" value="DUF7676"/>
</dbReference>
<evidence type="ECO:0000313" key="1">
    <source>
        <dbReference type="EMBL" id="NER28509.1"/>
    </source>
</evidence>
<protein>
    <submittedName>
        <fullName evidence="1">(2Fe-2S) ferredoxin domain-containing protein</fullName>
    </submittedName>
</protein>
<dbReference type="CDD" id="cd02980">
    <property type="entry name" value="TRX_Fd_family"/>
    <property type="match status" value="1"/>
</dbReference>
<dbReference type="AlphaFoldDB" id="A0A6B3N5V0"/>
<dbReference type="InterPro" id="IPR036249">
    <property type="entry name" value="Thioredoxin-like_sf"/>
</dbReference>
<gene>
    <name evidence="1" type="ORF">F6J89_12975</name>
</gene>
<dbReference type="EMBL" id="JAAHFQ010000223">
    <property type="protein sequence ID" value="NER28509.1"/>
    <property type="molecule type" value="Genomic_DNA"/>
</dbReference>
<sequence>MSAFNRWVTPLNCRDTEPASRSGTIEYEDFSPQIDVLGPMLYTLFQERWQEVQLGHVVEGSVLELEFSQPPKICVVYDGYLTVATESWHLHLCVEENLGGPHQKTPPNLRQQRLVGRAALYRSLNEHGKARSWGIQFWNGTGEKMMNLFLPNPFLGEEEDLLPENKPCLEKLALYEELRQIYVQGIRPIPYTTNPLKRPYLSVCRSSRCYPSRNWQPVCEAMQQAVAEAGLEVNVISSGCLEVCKLGPVVYYSGDDRSPELRQQTWYKRVKPEVARQIVQEHLVNGRKLTAHLYPPKS</sequence>
<dbReference type="Gene3D" id="3.40.30.10">
    <property type="entry name" value="Glutaredoxin"/>
    <property type="match status" value="1"/>
</dbReference>
<name>A0A6B3N5V0_9CYAN</name>
<comment type="caution">
    <text evidence="1">The sequence shown here is derived from an EMBL/GenBank/DDBJ whole genome shotgun (WGS) entry which is preliminary data.</text>
</comment>
<proteinExistence type="predicted"/>
<dbReference type="SUPFAM" id="SSF52833">
    <property type="entry name" value="Thioredoxin-like"/>
    <property type="match status" value="1"/>
</dbReference>
<dbReference type="Pfam" id="PF24724">
    <property type="entry name" value="DUF7676"/>
    <property type="match status" value="1"/>
</dbReference>
<reference evidence="1" key="1">
    <citation type="submission" date="2019-11" db="EMBL/GenBank/DDBJ databases">
        <title>Genomic insights into an expanded diversity of filamentous marine cyanobacteria reveals the extraordinary biosynthetic potential of Moorea and Okeania.</title>
        <authorList>
            <person name="Ferreira Leao T."/>
            <person name="Wang M."/>
            <person name="Moss N."/>
            <person name="Da Silva R."/>
            <person name="Sanders J."/>
            <person name="Nurk S."/>
            <person name="Gurevich A."/>
            <person name="Humphrey G."/>
            <person name="Reher R."/>
            <person name="Zhu Q."/>
            <person name="Belda-Ferre P."/>
            <person name="Glukhov E."/>
            <person name="Rex R."/>
            <person name="Dorrestein P.C."/>
            <person name="Knight R."/>
            <person name="Pevzner P."/>
            <person name="Gerwick W.H."/>
            <person name="Gerwick L."/>
        </authorList>
    </citation>
    <scope>NUCLEOTIDE SEQUENCE</scope>
    <source>
        <strain evidence="1">SIO1C4</strain>
    </source>
</reference>